<comment type="similarity">
    <text evidence="2">Belongs to the SNAP family.</text>
</comment>
<dbReference type="AlphaFoldDB" id="A0A914CVE2"/>
<evidence type="ECO:0000256" key="2">
    <source>
        <dbReference type="ARBA" id="ARBA00010050"/>
    </source>
</evidence>
<evidence type="ECO:0000256" key="4">
    <source>
        <dbReference type="ARBA" id="ARBA00022892"/>
    </source>
</evidence>
<reference evidence="11" key="1">
    <citation type="submission" date="2022-11" db="UniProtKB">
        <authorList>
            <consortium name="WormBaseParasite"/>
        </authorList>
    </citation>
    <scope>IDENTIFICATION</scope>
</reference>
<feature type="region of interest" description="Disordered" evidence="9">
    <location>
        <begin position="281"/>
        <end position="301"/>
    </location>
</feature>
<dbReference type="GO" id="GO:0016192">
    <property type="term" value="P:vesicle-mediated transport"/>
    <property type="evidence" value="ECO:0007669"/>
    <property type="project" value="UniProtKB-KW"/>
</dbReference>
<dbReference type="GO" id="GO:0006886">
    <property type="term" value="P:intracellular protein transport"/>
    <property type="evidence" value="ECO:0007669"/>
    <property type="project" value="InterPro"/>
</dbReference>
<dbReference type="Gene3D" id="1.25.40.10">
    <property type="entry name" value="Tetratricopeptide repeat domain"/>
    <property type="match status" value="1"/>
</dbReference>
<accession>A0A914CVE2</accession>
<keyword evidence="5" id="KW-0653">Protein transport</keyword>
<keyword evidence="4" id="KW-0931">ER-Golgi transport</keyword>
<name>A0A914CVE2_9BILA</name>
<protein>
    <recommendedName>
        <fullName evidence="7">Gamma-soluble NSF attachment protein</fullName>
    </recommendedName>
    <alternativeName>
        <fullName evidence="8">N-ethylmaleimide-sensitive factor attachment protein gamma</fullName>
    </alternativeName>
</protein>
<dbReference type="PANTHER" id="PTHR13768:SF2">
    <property type="entry name" value="GAMMA-SOLUBLE NSF ATTACHMENT PROTEIN"/>
    <property type="match status" value="1"/>
</dbReference>
<evidence type="ECO:0000256" key="5">
    <source>
        <dbReference type="ARBA" id="ARBA00022927"/>
    </source>
</evidence>
<dbReference type="GO" id="GO:0019905">
    <property type="term" value="F:syntaxin binding"/>
    <property type="evidence" value="ECO:0007669"/>
    <property type="project" value="TreeGrafter"/>
</dbReference>
<evidence type="ECO:0000256" key="8">
    <source>
        <dbReference type="ARBA" id="ARBA00042485"/>
    </source>
</evidence>
<organism evidence="10 11">
    <name type="scientific">Acrobeloides nanus</name>
    <dbReference type="NCBI Taxonomy" id="290746"/>
    <lineage>
        <taxon>Eukaryota</taxon>
        <taxon>Metazoa</taxon>
        <taxon>Ecdysozoa</taxon>
        <taxon>Nematoda</taxon>
        <taxon>Chromadorea</taxon>
        <taxon>Rhabditida</taxon>
        <taxon>Tylenchina</taxon>
        <taxon>Cephalobomorpha</taxon>
        <taxon>Cephaloboidea</taxon>
        <taxon>Cephalobidae</taxon>
        <taxon>Acrobeloides</taxon>
    </lineage>
</organism>
<keyword evidence="6" id="KW-0472">Membrane</keyword>
<keyword evidence="3" id="KW-0813">Transport</keyword>
<dbReference type="WBParaSite" id="ACRNAN_scaffold1419.g23343.t1">
    <property type="protein sequence ID" value="ACRNAN_scaffold1419.g23343.t1"/>
    <property type="gene ID" value="ACRNAN_scaffold1419.g23343"/>
</dbReference>
<evidence type="ECO:0000256" key="9">
    <source>
        <dbReference type="SAM" id="MobiDB-lite"/>
    </source>
</evidence>
<dbReference type="InterPro" id="IPR011990">
    <property type="entry name" value="TPR-like_helical_dom_sf"/>
</dbReference>
<comment type="subcellular location">
    <subcellularLocation>
        <location evidence="1">Membrane</location>
        <topology evidence="1">Peripheral membrane protein</topology>
    </subcellularLocation>
</comment>
<evidence type="ECO:0000256" key="6">
    <source>
        <dbReference type="ARBA" id="ARBA00023136"/>
    </source>
</evidence>
<keyword evidence="10" id="KW-1185">Reference proteome</keyword>
<dbReference type="SUPFAM" id="SSF48452">
    <property type="entry name" value="TPR-like"/>
    <property type="match status" value="1"/>
</dbReference>
<evidence type="ECO:0000256" key="1">
    <source>
        <dbReference type="ARBA" id="ARBA00004170"/>
    </source>
</evidence>
<proteinExistence type="inferred from homology"/>
<dbReference type="GO" id="GO:0031201">
    <property type="term" value="C:SNARE complex"/>
    <property type="evidence" value="ECO:0007669"/>
    <property type="project" value="TreeGrafter"/>
</dbReference>
<dbReference type="PANTHER" id="PTHR13768">
    <property type="entry name" value="SOLUBLE NSF ATTACHMENT PROTEIN SNAP"/>
    <property type="match status" value="1"/>
</dbReference>
<dbReference type="GO" id="GO:0005774">
    <property type="term" value="C:vacuolar membrane"/>
    <property type="evidence" value="ECO:0007669"/>
    <property type="project" value="TreeGrafter"/>
</dbReference>
<evidence type="ECO:0000256" key="7">
    <source>
        <dbReference type="ARBA" id="ARBA00040047"/>
    </source>
</evidence>
<evidence type="ECO:0000313" key="10">
    <source>
        <dbReference type="Proteomes" id="UP000887540"/>
    </source>
</evidence>
<dbReference type="GO" id="GO:0005483">
    <property type="term" value="F:soluble NSF attachment protein activity"/>
    <property type="evidence" value="ECO:0007669"/>
    <property type="project" value="TreeGrafter"/>
</dbReference>
<dbReference type="Pfam" id="PF14938">
    <property type="entry name" value="SNAP"/>
    <property type="match status" value="1"/>
</dbReference>
<evidence type="ECO:0000256" key="3">
    <source>
        <dbReference type="ARBA" id="ARBA00022448"/>
    </source>
</evidence>
<evidence type="ECO:0000313" key="11">
    <source>
        <dbReference type="WBParaSite" id="ACRNAN_scaffold1419.g23343.t1"/>
    </source>
</evidence>
<sequence>MSANERRIAEANECFQRAQKHLKTSIWQLKTKPDYDSAAVEYERAAVCFRNAERLDLCKDAYLKASECHGSNGNRFHEAKAKESAAMVAKDAKDFASAVKLFEECSEGYLHSGHMDTAAMTIDKGAKMMELSEPKEAIKLYEKGLELVQQADRSRMAMDFSHRLIRLHLGIKDYPAAIRTTLDLIEKYKEVQELPKIGQLVVGLVLIELVKGDSISALKMLNYLPNADDFREEISVTKALLDSFDEGDDKAFQEVLKRGYLRSMDNEYLRLMKLLHAPSGGGGSKLGATDSNLENEEEDLR</sequence>
<dbReference type="InterPro" id="IPR000744">
    <property type="entry name" value="NSF_attach"/>
</dbReference>
<dbReference type="Proteomes" id="UP000887540">
    <property type="component" value="Unplaced"/>
</dbReference>